<reference evidence="3" key="2">
    <citation type="submission" date="2019-02" db="EMBL/GenBank/DDBJ databases">
        <authorList>
            <person name="Jiang L."/>
            <person name="Yang D."/>
            <person name="Xu J."/>
            <person name="Zhang Y."/>
        </authorList>
    </citation>
    <scope>NUCLEOTIDE SEQUENCE</scope>
</reference>
<protein>
    <submittedName>
        <fullName evidence="3">Uncharacterized protein</fullName>
    </submittedName>
</protein>
<proteinExistence type="predicted"/>
<keyword evidence="2" id="KW-0812">Transmembrane</keyword>
<gene>
    <name evidence="3" type="primary">orf1086</name>
</gene>
<dbReference type="PANTHER" id="PTHR34660:SF3">
    <property type="entry name" value="RRM DOMAIN-CONTAINING PROTEIN"/>
    <property type="match status" value="1"/>
</dbReference>
<keyword evidence="2" id="KW-1133">Transmembrane helix</keyword>
<feature type="compositionally biased region" description="Polar residues" evidence="1">
    <location>
        <begin position="358"/>
        <end position="372"/>
    </location>
</feature>
<keyword evidence="3" id="KW-0496">Mitochondrion</keyword>
<feature type="transmembrane region" description="Helical" evidence="2">
    <location>
        <begin position="207"/>
        <end position="231"/>
    </location>
</feature>
<organism evidence="3">
    <name type="scientific">Phlebopus portentosus</name>
    <dbReference type="NCBI Taxonomy" id="80661"/>
    <lineage>
        <taxon>Eukaryota</taxon>
        <taxon>Fungi</taxon>
        <taxon>Dikarya</taxon>
        <taxon>Basidiomycota</taxon>
        <taxon>Agaricomycotina</taxon>
        <taxon>Agaricomycetes</taxon>
        <taxon>Agaricomycetidae</taxon>
        <taxon>Boletales</taxon>
        <taxon>Sclerodermatineae</taxon>
        <taxon>Boletinellaceae</taxon>
        <taxon>Phlebopus</taxon>
    </lineage>
</organism>
<feature type="transmembrane region" description="Helical" evidence="2">
    <location>
        <begin position="171"/>
        <end position="187"/>
    </location>
</feature>
<geneLocation type="mitochondrion" evidence="3"/>
<dbReference type="AlphaFoldDB" id="A0A481ZJX8"/>
<feature type="region of interest" description="Disordered" evidence="1">
    <location>
        <begin position="437"/>
        <end position="602"/>
    </location>
</feature>
<feature type="region of interest" description="Disordered" evidence="1">
    <location>
        <begin position="774"/>
        <end position="845"/>
    </location>
</feature>
<feature type="compositionally biased region" description="Low complexity" evidence="1">
    <location>
        <begin position="439"/>
        <end position="602"/>
    </location>
</feature>
<accession>A0A481ZJX8</accession>
<reference evidence="3" key="1">
    <citation type="journal article" date="2017" name="Mitochondrial DNA Part B Resour">
        <title>The complete mitochondrial genome of the edible Basidiomycete mushroom Phlebopus Portentosus.</title>
        <authorList>
            <person name="Jiang L."/>
            <person name="Yang D."/>
            <person name="Cao Y."/>
            <person name="Wang P."/>
            <person name="Zhang Y."/>
            <person name="Zhang K.-Q."/>
            <person name="Xu J."/>
            <person name="Zhang Y."/>
        </authorList>
    </citation>
    <scope>NUCLEOTIDE SEQUENCE</scope>
</reference>
<feature type="transmembrane region" description="Helical" evidence="2">
    <location>
        <begin position="55"/>
        <end position="75"/>
    </location>
</feature>
<dbReference type="EMBL" id="MK571437">
    <property type="protein sequence ID" value="QBL02044.1"/>
    <property type="molecule type" value="Genomic_DNA"/>
</dbReference>
<evidence type="ECO:0000313" key="3">
    <source>
        <dbReference type="EMBL" id="QBL02044.1"/>
    </source>
</evidence>
<feature type="compositionally biased region" description="Polar residues" evidence="1">
    <location>
        <begin position="387"/>
        <end position="396"/>
    </location>
</feature>
<sequence>MWYTLLAFCRYCVAFAIYIYLLLGWYVDSFVYTLKTNINNLKIKIKKMMMIMKTLIIKITDMFILFVYFIVIIINESISSLKFIYNNISFLFNKFVYFIVNIINKLISSLKFIYSKVSFFKNNNNYNYNNNNNNKFNKFYNKIKKLIKKIRYYYNVYFLINIKKILKTNKIRNYYILFEYYCIRYLFLEKYNFLSTGIYLDLKNTIFFSFVLFNYSMNVLFSLLILFNYLLINGISIDMVVLSEMLSNYILIDTFNDLNNCFDINIFNSYFNNFITFEHKINFSFLHQIISNFNNISFANFKSIYNHFVYLCNNDNHLFYYISNVSGLCLSDIEASNNLVNQVYDFINFDSGSGSYENFGNGGTKTPNNTPVTRPGTPEIPVRPNATPVNPETDNSVVHPDVGEELARRLEEVRESDRRGVNTRSLNEIDNALRDFAQSNNSNNNSNVNSNNNSNVNSNNTSNVNSNNTSNVNSNNTSNVNSNNTSNVNSNNTSNVNSNNTSNVNSNNTSNVNSNNTSNVNSNNTNLNNNGTNSDNNSNNTNLNNNSNNSNNTNSNTNNNNSNNSNTTNSNINNSNSDNNSNTNNSNSDNSSDISSSNGNSNNTFSEGGVSLFSNPTISGNNVSNNLFTIVNNNIDNLDEENLNNDSNNSTKITKYVIKGSLPKNVTDLTKFEILNSFSTFSEGFSLINNNTITLNNDFNSDALHSIQPLEFENNSSDTYSINAQLNHYIKLLNVLDSNNNFDINDFDNISNIDLNNNNNNDFILLNDNNNDNNNIDNNNSDNNSNNGNNSSNNDNSSNNNSNNGNNNSSNNNSGNDSSNNGNNSNSPNNNENSSASNSNLSQINSNSLDFNNEFSYEDLYGGSMLESDINTLRSNIESNNNTSIEINYNKISNLDKGEGSSNLNKLNNNFYLENLISNSKINVEYLNEHNFNYYLPNDRDMEEVFTIKGQNSSENYLGGIDKFGVIHLNADILDNPYFNLVPGVDFIEGFDSYAIYDYESPFFKNMIEAAYKNRTQDTILDFFDSEPNNWYQIQNRIEARDYIFELIQKDYNINFFDESDIEDNEFFNNKNFNSLKIDKGKGKES</sequence>
<evidence type="ECO:0000256" key="2">
    <source>
        <dbReference type="SAM" id="Phobius"/>
    </source>
</evidence>
<feature type="transmembrane region" description="Helical" evidence="2">
    <location>
        <begin position="15"/>
        <end position="34"/>
    </location>
</feature>
<dbReference type="PANTHER" id="PTHR34660">
    <property type="entry name" value="MYB-LIKE PROTEIN X"/>
    <property type="match status" value="1"/>
</dbReference>
<feature type="region of interest" description="Disordered" evidence="1">
    <location>
        <begin position="358"/>
        <end position="401"/>
    </location>
</feature>
<name>A0A481ZJX8_9AGAM</name>
<keyword evidence="2" id="KW-0472">Membrane</keyword>
<evidence type="ECO:0000256" key="1">
    <source>
        <dbReference type="SAM" id="MobiDB-lite"/>
    </source>
</evidence>